<comment type="subcellular location">
    <subcellularLocation>
        <location evidence="3">Cytoplasm</location>
    </subcellularLocation>
</comment>
<dbReference type="PANTHER" id="PTHR30592:SF1">
    <property type="entry name" value="SULFUR CARRIER PROTEIN FDHD"/>
    <property type="match status" value="1"/>
</dbReference>
<dbReference type="InterPro" id="IPR003786">
    <property type="entry name" value="FdhD"/>
</dbReference>
<dbReference type="GO" id="GO:0097163">
    <property type="term" value="F:sulfur carrier activity"/>
    <property type="evidence" value="ECO:0007669"/>
    <property type="project" value="UniProtKB-UniRule"/>
</dbReference>
<keyword evidence="5" id="KW-1185">Reference proteome</keyword>
<evidence type="ECO:0000313" key="5">
    <source>
        <dbReference type="Proteomes" id="UP000483379"/>
    </source>
</evidence>
<keyword evidence="4" id="KW-0808">Transferase</keyword>
<comment type="caution">
    <text evidence="4">The sequence shown here is derived from an EMBL/GenBank/DDBJ whole genome shotgun (WGS) entry which is preliminary data.</text>
</comment>
<dbReference type="EMBL" id="JAAIJQ010000067">
    <property type="protein sequence ID" value="NEV63916.1"/>
    <property type="molecule type" value="Genomic_DNA"/>
</dbReference>
<dbReference type="NCBIfam" id="TIGR00129">
    <property type="entry name" value="fdhD_narQ"/>
    <property type="match status" value="1"/>
</dbReference>
<feature type="active site" description="Cysteine persulfide intermediate" evidence="3">
    <location>
        <position position="128"/>
    </location>
</feature>
<dbReference type="InterPro" id="IPR016193">
    <property type="entry name" value="Cytidine_deaminase-like"/>
</dbReference>
<comment type="function">
    <text evidence="3">Required for formate dehydrogenase (FDH) activity. Acts as a sulfur carrier protein that transfers sulfur from IscS to the molybdenum cofactor prior to its insertion into FDH.</text>
</comment>
<dbReference type="SUPFAM" id="SSF53927">
    <property type="entry name" value="Cytidine deaminase-like"/>
    <property type="match status" value="1"/>
</dbReference>
<reference evidence="4 5" key="1">
    <citation type="submission" date="2020-02" db="EMBL/GenBank/DDBJ databases">
        <title>Genome sequences of Thiorhodococcus mannitoliphagus and Thiorhodococcus minor, purple sulfur photosynthetic bacteria in the gammaproteobacterial family, Chromatiaceae.</title>
        <authorList>
            <person name="Aviles F.A."/>
            <person name="Meyer T.E."/>
            <person name="Kyndt J.A."/>
        </authorList>
    </citation>
    <scope>NUCLEOTIDE SEQUENCE [LARGE SCALE GENOMIC DNA]</scope>
    <source>
        <strain evidence="4 5">DSM 11518</strain>
    </source>
</reference>
<dbReference type="HAMAP" id="MF_00187">
    <property type="entry name" value="FdhD"/>
    <property type="match status" value="1"/>
</dbReference>
<dbReference type="PIRSF" id="PIRSF015626">
    <property type="entry name" value="FdhD"/>
    <property type="match status" value="1"/>
</dbReference>
<evidence type="ECO:0000256" key="2">
    <source>
        <dbReference type="ARBA" id="ARBA00023150"/>
    </source>
</evidence>
<feature type="binding site" evidence="3">
    <location>
        <begin position="267"/>
        <end position="272"/>
    </location>
    <ligand>
        <name>Mo-bis(molybdopterin guanine dinucleotide)</name>
        <dbReference type="ChEBI" id="CHEBI:60539"/>
    </ligand>
</feature>
<dbReference type="PANTHER" id="PTHR30592">
    <property type="entry name" value="FORMATE DEHYDROGENASE"/>
    <property type="match status" value="1"/>
</dbReference>
<dbReference type="GO" id="GO:0006777">
    <property type="term" value="P:Mo-molybdopterin cofactor biosynthetic process"/>
    <property type="evidence" value="ECO:0007669"/>
    <property type="project" value="UniProtKB-UniRule"/>
</dbReference>
<dbReference type="AlphaFoldDB" id="A0A6M0K2E0"/>
<keyword evidence="1 3" id="KW-0963">Cytoplasm</keyword>
<dbReference type="RefSeq" id="WP_164454379.1">
    <property type="nucleotide sequence ID" value="NZ_JAAIJQ010000067.1"/>
</dbReference>
<evidence type="ECO:0000256" key="1">
    <source>
        <dbReference type="ARBA" id="ARBA00022490"/>
    </source>
</evidence>
<dbReference type="GO" id="GO:0016783">
    <property type="term" value="F:sulfurtransferase activity"/>
    <property type="evidence" value="ECO:0007669"/>
    <property type="project" value="InterPro"/>
</dbReference>
<dbReference type="Gene3D" id="3.40.140.10">
    <property type="entry name" value="Cytidine Deaminase, domain 2"/>
    <property type="match status" value="1"/>
</dbReference>
<accession>A0A6M0K2E0</accession>
<evidence type="ECO:0000256" key="3">
    <source>
        <dbReference type="HAMAP-Rule" id="MF_00187"/>
    </source>
</evidence>
<dbReference type="GO" id="GO:0005737">
    <property type="term" value="C:cytoplasm"/>
    <property type="evidence" value="ECO:0007669"/>
    <property type="project" value="UniProtKB-SubCell"/>
</dbReference>
<comment type="similarity">
    <text evidence="3">Belongs to the FdhD family.</text>
</comment>
<gene>
    <name evidence="3 4" type="primary">fdhD</name>
    <name evidence="4" type="ORF">G3446_18830</name>
</gene>
<dbReference type="Pfam" id="PF02634">
    <property type="entry name" value="FdhD-NarQ"/>
    <property type="match status" value="1"/>
</dbReference>
<dbReference type="Gene3D" id="3.10.20.10">
    <property type="match status" value="1"/>
</dbReference>
<organism evidence="4 5">
    <name type="scientific">Thiorhodococcus minor</name>
    <dbReference type="NCBI Taxonomy" id="57489"/>
    <lineage>
        <taxon>Bacteria</taxon>
        <taxon>Pseudomonadati</taxon>
        <taxon>Pseudomonadota</taxon>
        <taxon>Gammaproteobacteria</taxon>
        <taxon>Chromatiales</taxon>
        <taxon>Chromatiaceae</taxon>
        <taxon>Thiorhodococcus</taxon>
    </lineage>
</organism>
<proteinExistence type="inferred from homology"/>
<dbReference type="Proteomes" id="UP000483379">
    <property type="component" value="Unassembled WGS sequence"/>
</dbReference>
<name>A0A6M0K2E0_9GAMM</name>
<protein>
    <recommendedName>
        <fullName evidence="3">Sulfur carrier protein FdhD</fullName>
    </recommendedName>
</protein>
<evidence type="ECO:0000313" key="4">
    <source>
        <dbReference type="EMBL" id="NEV63916.1"/>
    </source>
</evidence>
<keyword evidence="2 3" id="KW-0501">Molybdenum cofactor biosynthesis</keyword>
<sequence length="284" mass="30661">MECPLPLSLTPEDDAPIEDWPDQCPVEVHQLDGGQVVRRADRVIEEVPVALVYNCISHAVMLATPTDLIDFALGFSLTEGILRSADEMLDCDPGRAGEAGIEIRLSISGWRFAELKERRRTLSGKTGCGLCGVESLKALERPTTRVRRTCRPAAGAIGRALAELPRHQHLFRETGGGHAAAWIDASGCVELVREDVGRHNALDKLIGALYRQGFKPHDGFVICTSRASFEMVQKTMTAGIGLLVAVSAPTGAAVRLADEAGMTLVGFARGERMLVYTHPGPILD</sequence>